<keyword evidence="2" id="KW-0677">Repeat</keyword>
<evidence type="ECO:0000256" key="1">
    <source>
        <dbReference type="ARBA" id="ARBA00022574"/>
    </source>
</evidence>
<dbReference type="PANTHER" id="PTHR13720:SF39">
    <property type="entry name" value="F-BOX DOMAIN-CONTAINING PROTEIN"/>
    <property type="match status" value="1"/>
</dbReference>
<dbReference type="InterPro" id="IPR036322">
    <property type="entry name" value="WD40_repeat_dom_sf"/>
</dbReference>
<dbReference type="Gene3D" id="2.130.10.10">
    <property type="entry name" value="YVTN repeat-like/Quinoprotein amine dehydrogenase"/>
    <property type="match status" value="1"/>
</dbReference>
<dbReference type="SUPFAM" id="SSF50978">
    <property type="entry name" value="WD40 repeat-like"/>
    <property type="match status" value="1"/>
</dbReference>
<evidence type="ECO:0008006" key="4">
    <source>
        <dbReference type="Google" id="ProtNLM"/>
    </source>
</evidence>
<dbReference type="InterPro" id="IPR050630">
    <property type="entry name" value="WD_repeat_EMAP"/>
</dbReference>
<dbReference type="AlphaFoldDB" id="A0A7R9VRB2"/>
<gene>
    <name evidence="3" type="ORF">CEUR00632_LOCUS17071</name>
</gene>
<dbReference type="SMART" id="SM00320">
    <property type="entry name" value="WD40"/>
    <property type="match status" value="4"/>
</dbReference>
<evidence type="ECO:0000313" key="3">
    <source>
        <dbReference type="EMBL" id="CAD8303423.1"/>
    </source>
</evidence>
<reference evidence="3" key="1">
    <citation type="submission" date="2021-01" db="EMBL/GenBank/DDBJ databases">
        <authorList>
            <person name="Corre E."/>
            <person name="Pelletier E."/>
            <person name="Niang G."/>
            <person name="Scheremetjew M."/>
            <person name="Finn R."/>
            <person name="Kale V."/>
            <person name="Holt S."/>
            <person name="Cochrane G."/>
            <person name="Meng A."/>
            <person name="Brown T."/>
            <person name="Cohen L."/>
        </authorList>
    </citation>
    <scope>NUCLEOTIDE SEQUENCE</scope>
    <source>
        <strain evidence="3">CCMP219</strain>
    </source>
</reference>
<keyword evidence="1" id="KW-0853">WD repeat</keyword>
<sequence length="252" mass="26708">MALQLRRVIGFNGGLRGACVAHPAAPDCMVTVAGGAVVVSPEDPWALDAQRVLRGHEDRITAFAMSHSGTAMASGSCGRKADVVLWDFASGAVRSCFQEHDMEVVVLAFSPDDRLLLTVGHEKDQKLFVLDAATGKIVTKQPLPYVPGKRVTCAAWGVTQGVAYSFAVGTSDGDVLLYSLQPVQGMAGCVKVTSGSLRRSFTCLTYSADGQWLYAGTSTGDVVTINVLRRSMQMSHPACSEWGACGGCYRLA</sequence>
<dbReference type="Pfam" id="PF00400">
    <property type="entry name" value="WD40"/>
    <property type="match status" value="2"/>
</dbReference>
<organism evidence="3">
    <name type="scientific">Chlamydomonas euryale</name>
    <dbReference type="NCBI Taxonomy" id="1486919"/>
    <lineage>
        <taxon>Eukaryota</taxon>
        <taxon>Viridiplantae</taxon>
        <taxon>Chlorophyta</taxon>
        <taxon>core chlorophytes</taxon>
        <taxon>Chlorophyceae</taxon>
        <taxon>CS clade</taxon>
        <taxon>Chlamydomonadales</taxon>
        <taxon>Chlamydomonadaceae</taxon>
        <taxon>Chlamydomonas</taxon>
    </lineage>
</organism>
<protein>
    <recommendedName>
        <fullName evidence="4">Anaphase-promoting complex subunit 4 WD40 domain-containing protein</fullName>
    </recommendedName>
</protein>
<dbReference type="InterPro" id="IPR001680">
    <property type="entry name" value="WD40_rpt"/>
</dbReference>
<evidence type="ECO:0000256" key="2">
    <source>
        <dbReference type="ARBA" id="ARBA00022737"/>
    </source>
</evidence>
<dbReference type="EMBL" id="HBEC01036754">
    <property type="protein sequence ID" value="CAD8303423.1"/>
    <property type="molecule type" value="Transcribed_RNA"/>
</dbReference>
<proteinExistence type="predicted"/>
<dbReference type="InterPro" id="IPR015943">
    <property type="entry name" value="WD40/YVTN_repeat-like_dom_sf"/>
</dbReference>
<accession>A0A7R9VRB2</accession>
<name>A0A7R9VRB2_9CHLO</name>
<dbReference type="PANTHER" id="PTHR13720">
    <property type="entry name" value="WD-40 REPEAT PROTEIN"/>
    <property type="match status" value="1"/>
</dbReference>